<dbReference type="Proteomes" id="UP000255508">
    <property type="component" value="Unassembled WGS sequence"/>
</dbReference>
<reference evidence="1 2" key="1">
    <citation type="journal article" date="2018" name="ISME J.">
        <title>Endosymbiont genomes yield clues of tubeworm success.</title>
        <authorList>
            <person name="Li Y."/>
            <person name="Liles M.R."/>
            <person name="Halanych K.M."/>
        </authorList>
    </citation>
    <scope>NUCLEOTIDE SEQUENCE [LARGE SCALE GENOMIC DNA]</scope>
    <source>
        <strain evidence="1">A1422</strain>
    </source>
</reference>
<evidence type="ECO:0000313" key="1">
    <source>
        <dbReference type="EMBL" id="RDH88080.1"/>
    </source>
</evidence>
<accession>A0A370DSI5</accession>
<evidence type="ECO:0000313" key="2">
    <source>
        <dbReference type="Proteomes" id="UP000255508"/>
    </source>
</evidence>
<dbReference type="NCBIfam" id="TIGR03757">
    <property type="entry name" value="conj_TIGR03757"/>
    <property type="match status" value="1"/>
</dbReference>
<dbReference type="AlphaFoldDB" id="A0A370DSI5"/>
<proteinExistence type="predicted"/>
<organism evidence="1 2">
    <name type="scientific">endosymbiont of Lamellibrachia luymesi</name>
    <dbReference type="NCBI Taxonomy" id="2200907"/>
    <lineage>
        <taxon>Bacteria</taxon>
        <taxon>Pseudomonadati</taxon>
        <taxon>Pseudomonadota</taxon>
        <taxon>Gammaproteobacteria</taxon>
        <taxon>sulfur-oxidizing symbionts</taxon>
    </lineage>
</organism>
<dbReference type="EMBL" id="QFXD01000259">
    <property type="protein sequence ID" value="RDH88080.1"/>
    <property type="molecule type" value="Genomic_DNA"/>
</dbReference>
<name>A0A370DSI5_9GAMM</name>
<dbReference type="Pfam" id="PF07511">
    <property type="entry name" value="DUF1525"/>
    <property type="match status" value="1"/>
</dbReference>
<gene>
    <name evidence="1" type="ORF">DIZ79_15045</name>
</gene>
<dbReference type="InterPro" id="IPR011090">
    <property type="entry name" value="Integr_conj_element_PFL4709"/>
</dbReference>
<sequence>MVRNSTAETMYRPALLFFLTTAIFPALLHAGSTQVPMPAQIEAFTNSRYPITNATKINVPIQIHDLDAPARLEEKLSASLSSDPKQAKTVAPKHLETLGADRLAEMVNQAYEGTTQAINHELVKIPAVVFDNGTSVIYGITDIDDAVARYQAWRQSEVQ</sequence>
<comment type="caution">
    <text evidence="1">The sequence shown here is derived from an EMBL/GenBank/DDBJ whole genome shotgun (WGS) entry which is preliminary data.</text>
</comment>
<protein>
    <submittedName>
        <fullName evidence="1">TIGR03757 family integrating conjugative element protein</fullName>
    </submittedName>
</protein>